<gene>
    <name evidence="5" type="ORF">OXH18_15050</name>
</gene>
<sequence length="297" mass="34211">MRSPLSICIFYTSDDLVQSLPQFLSVASGHQDDGRYHITSFRSAQEFYRFIGRDTRHIDCLILQDSAELIQLLADLQHQALLFPVVVVAETGSSHAELLAKLQATYHSALVYLSKTQLHQLGWAINHAIGQFIQLSSTQQPVAAFPAADSVERSITQQSLSLKAQQIRLAEKLKERLGYLGVYYKRNPQNFLRHMAQPQREELLQQLRQEYREIILTYFSDEPDLNQKIDNFVNVAFFADVPVSQIVEIHMDLMDEFAKQLKLEGRSEEILLDYRLTLIDTIAHLCEMYRRSIPRES</sequence>
<keyword evidence="1" id="KW-0090">Biological rhythms</keyword>
<dbReference type="InterPro" id="IPR011648">
    <property type="entry name" value="Circadian_clock_KaiA"/>
</dbReference>
<accession>A0A9E9C321</accession>
<evidence type="ECO:0000313" key="6">
    <source>
        <dbReference type="Proteomes" id="UP001163152"/>
    </source>
</evidence>
<dbReference type="KEGG" id="tsin:OXH18_15050"/>
<dbReference type="PROSITE" id="PS51430">
    <property type="entry name" value="KAIA_N"/>
    <property type="match status" value="1"/>
</dbReference>
<feature type="domain" description="KaiA C-terminal" evidence="4">
    <location>
        <begin position="187"/>
        <end position="295"/>
    </location>
</feature>
<evidence type="ECO:0000259" key="4">
    <source>
        <dbReference type="PROSITE" id="PS51431"/>
    </source>
</evidence>
<evidence type="ECO:0000256" key="2">
    <source>
        <dbReference type="ARBA" id="ARBA00034852"/>
    </source>
</evidence>
<dbReference type="AlphaFoldDB" id="A0A9E9C321"/>
<dbReference type="SMART" id="SM01247">
    <property type="entry name" value="KaiA"/>
    <property type="match status" value="1"/>
</dbReference>
<proteinExistence type="predicted"/>
<protein>
    <recommendedName>
        <fullName evidence="2">Circadian clock oscillator protein KaiA</fullName>
    </recommendedName>
</protein>
<dbReference type="InterPro" id="IPR011006">
    <property type="entry name" value="CheY-like_superfamily"/>
</dbReference>
<dbReference type="EMBL" id="CP113797">
    <property type="protein sequence ID" value="WAL58501.1"/>
    <property type="molecule type" value="Genomic_DNA"/>
</dbReference>
<evidence type="ECO:0000259" key="3">
    <source>
        <dbReference type="PROSITE" id="PS51430"/>
    </source>
</evidence>
<evidence type="ECO:0000313" key="5">
    <source>
        <dbReference type="EMBL" id="WAL58501.1"/>
    </source>
</evidence>
<dbReference type="Gene3D" id="3.40.50.2300">
    <property type="match status" value="1"/>
</dbReference>
<dbReference type="InterPro" id="IPR020844">
    <property type="entry name" value="Circadian_clock_KaiA_N"/>
</dbReference>
<reference evidence="5" key="1">
    <citation type="submission" date="2022-12" db="EMBL/GenBank/DDBJ databases">
        <title>Polyphasic identification of a Novel Hot-Spring Cyanobacterium Ocullathermofonsia sinensis gen nov. sp. nov. and Genomic Insights on its Adaptations to the Thermal Habitat.</title>
        <authorList>
            <person name="Daroch M."/>
            <person name="Tang J."/>
            <person name="Jiang Y."/>
        </authorList>
    </citation>
    <scope>NUCLEOTIDE SEQUENCE</scope>
    <source>
        <strain evidence="5">PKUAC-SCTA174</strain>
    </source>
</reference>
<dbReference type="InterPro" id="IPR020856">
    <property type="entry name" value="Circadian_clock_protein_KaiA_C"/>
</dbReference>
<dbReference type="InterPro" id="IPR017944">
    <property type="entry name" value="KaiA/RbsU_helical_domain_sf"/>
</dbReference>
<dbReference type="SUPFAM" id="SSF52172">
    <property type="entry name" value="CheY-like"/>
    <property type="match status" value="1"/>
</dbReference>
<dbReference type="RefSeq" id="WP_268607920.1">
    <property type="nucleotide sequence ID" value="NZ_CP113797.1"/>
</dbReference>
<dbReference type="Proteomes" id="UP001163152">
    <property type="component" value="Chromosome"/>
</dbReference>
<dbReference type="Pfam" id="PF21714">
    <property type="entry name" value="KaiA_N"/>
    <property type="match status" value="1"/>
</dbReference>
<name>A0A9E9C321_9CYAN</name>
<feature type="domain" description="KaiA N-terminal" evidence="3">
    <location>
        <begin position="1"/>
        <end position="177"/>
    </location>
</feature>
<organism evidence="5 6">
    <name type="scientific">Thermocoleostomius sinensis A174</name>
    <dbReference type="NCBI Taxonomy" id="2016057"/>
    <lineage>
        <taxon>Bacteria</taxon>
        <taxon>Bacillati</taxon>
        <taxon>Cyanobacteriota</taxon>
        <taxon>Cyanophyceae</taxon>
        <taxon>Oculatellales</taxon>
        <taxon>Oculatellaceae</taxon>
        <taxon>Thermocoleostomius</taxon>
    </lineage>
</organism>
<dbReference type="Pfam" id="PF07688">
    <property type="entry name" value="KaiA"/>
    <property type="match status" value="1"/>
</dbReference>
<dbReference type="Gene3D" id="1.10.1240.30">
    <property type="entry name" value="KaiA/RbsU domain"/>
    <property type="match status" value="1"/>
</dbReference>
<dbReference type="SUPFAM" id="SSF101215">
    <property type="entry name" value="KaiA/RbsU domain"/>
    <property type="match status" value="1"/>
</dbReference>
<evidence type="ECO:0000256" key="1">
    <source>
        <dbReference type="ARBA" id="ARBA00023108"/>
    </source>
</evidence>
<dbReference type="PROSITE" id="PS51431">
    <property type="entry name" value="KAIA_C"/>
    <property type="match status" value="1"/>
</dbReference>
<dbReference type="GO" id="GO:0007623">
    <property type="term" value="P:circadian rhythm"/>
    <property type="evidence" value="ECO:0007669"/>
    <property type="project" value="InterPro"/>
</dbReference>
<keyword evidence="6" id="KW-1185">Reference proteome</keyword>